<proteinExistence type="inferred from homology"/>
<keyword evidence="3" id="KW-1134">Transmembrane beta strand</keyword>
<keyword evidence="2" id="KW-0813">Transport</keyword>
<evidence type="ECO:0000256" key="1">
    <source>
        <dbReference type="ARBA" id="ARBA00004571"/>
    </source>
</evidence>
<dbReference type="Gene3D" id="2.40.170.20">
    <property type="entry name" value="TonB-dependent receptor, beta-barrel domain"/>
    <property type="match status" value="1"/>
</dbReference>
<keyword evidence="8" id="KW-0406">Ion transport</keyword>
<evidence type="ECO:0000259" key="14">
    <source>
        <dbReference type="Pfam" id="PF07715"/>
    </source>
</evidence>
<evidence type="ECO:0000256" key="3">
    <source>
        <dbReference type="ARBA" id="ARBA00022452"/>
    </source>
</evidence>
<reference evidence="16" key="1">
    <citation type="submission" date="2014-09" db="EMBL/GenBank/DDBJ databases">
        <authorList>
            <person name="Illeghems K.G."/>
        </authorList>
    </citation>
    <scope>NUCLEOTIDE SEQUENCE [LARGE SCALE GENOMIC DNA]</scope>
    <source>
        <strain evidence="16">108B</strain>
    </source>
</reference>
<evidence type="ECO:0000256" key="4">
    <source>
        <dbReference type="ARBA" id="ARBA00022496"/>
    </source>
</evidence>
<accession>A0A0U5ESL3</accession>
<organism evidence="15 16">
    <name type="scientific">Acetobacter senegalensis</name>
    <dbReference type="NCBI Taxonomy" id="446692"/>
    <lineage>
        <taxon>Bacteria</taxon>
        <taxon>Pseudomonadati</taxon>
        <taxon>Pseudomonadota</taxon>
        <taxon>Alphaproteobacteria</taxon>
        <taxon>Acetobacterales</taxon>
        <taxon>Acetobacteraceae</taxon>
        <taxon>Acetobacter</taxon>
    </lineage>
</organism>
<dbReference type="GO" id="GO:0015344">
    <property type="term" value="F:siderophore uptake transmembrane transporter activity"/>
    <property type="evidence" value="ECO:0007669"/>
    <property type="project" value="TreeGrafter"/>
</dbReference>
<dbReference type="InterPro" id="IPR039426">
    <property type="entry name" value="TonB-dep_rcpt-like"/>
</dbReference>
<protein>
    <submittedName>
        <fullName evidence="15">TonB-dependent receptor</fullName>
    </submittedName>
</protein>
<evidence type="ECO:0000256" key="12">
    <source>
        <dbReference type="RuleBase" id="RU003357"/>
    </source>
</evidence>
<evidence type="ECO:0000259" key="13">
    <source>
        <dbReference type="Pfam" id="PF00593"/>
    </source>
</evidence>
<evidence type="ECO:0000256" key="6">
    <source>
        <dbReference type="ARBA" id="ARBA00022729"/>
    </source>
</evidence>
<evidence type="ECO:0000256" key="11">
    <source>
        <dbReference type="ARBA" id="ARBA00023237"/>
    </source>
</evidence>
<dbReference type="Pfam" id="PF00593">
    <property type="entry name" value="TonB_dep_Rec_b-barrel"/>
    <property type="match status" value="1"/>
</dbReference>
<dbReference type="Proteomes" id="UP000056109">
    <property type="component" value="Chromosome I"/>
</dbReference>
<dbReference type="EMBL" id="LN606600">
    <property type="protein sequence ID" value="CEF40666.1"/>
    <property type="molecule type" value="Genomic_DNA"/>
</dbReference>
<evidence type="ECO:0000256" key="2">
    <source>
        <dbReference type="ARBA" id="ARBA00022448"/>
    </source>
</evidence>
<evidence type="ECO:0000313" key="15">
    <source>
        <dbReference type="EMBL" id="CEF40666.1"/>
    </source>
</evidence>
<name>A0A0U5ESL3_9PROT</name>
<dbReference type="AlphaFoldDB" id="A0A0U5ESL3"/>
<keyword evidence="15" id="KW-0675">Receptor</keyword>
<feature type="domain" description="TonB-dependent receptor-like beta-barrel" evidence="13">
    <location>
        <begin position="311"/>
        <end position="767"/>
    </location>
</feature>
<evidence type="ECO:0000256" key="9">
    <source>
        <dbReference type="ARBA" id="ARBA00023077"/>
    </source>
</evidence>
<evidence type="ECO:0000256" key="7">
    <source>
        <dbReference type="ARBA" id="ARBA00023004"/>
    </source>
</evidence>
<sequence length="806" mass="88856">MAYRNAGFLSAVLSTTLLSGGGGALYAADKPEPLYALKSNHQHAPVAKKQSTQVGGRIAGRSKNRKVAVVNNSSEDLHVSGKRRVVGVQDVVSSAEIHRAVPGTNPLKALSQHPGVMFQSSDPQGLGQWTSMLYMHGFQQDQIGMTVEGIPIGDQEFHSFNGLNSAQAITSENLERMDVSLGAGAESIAATNNLGGSLQFIGSDPGHVRKATIGQTFGSNSLFHTYVRGDSGDLTKRGDRFYVSYMRNDTKRWKGGGHQFMQQVNFKLVDPIGEHSSLSTFFNYSDFEYIDYQDMSFDSLKNGGYYLDNFIGTPNGYQKAYQAALGIFPSSYSNIVDKTDASYYAASTTSRNYIGGTTYDFELADRLHWKGTVYGHGQYGRGSYTSPYSTSPNGAPLAEQITVTQQKRFGFTSSLNYTVAKNDISAGVWYENFSVNVDRNAYEEPLLGQGKPVNPVGSLPSPYATFWGMQFNSNSFTAYLQDTYHPLKNVSLHVGFKSILQTVRAGQTANMVSYTGTDSLAVGSVTSSRPFLPHISGDWRFLRDHELYFDIAENMKTLPMAAYKQGASPFALTGEQYEKIKNTIKPETNWTYSVGYRYNSPWVSGTVFAYRSDFSNRLQQITAGTIVNPVSSVANVGSIAMNGVDAGLVVRPLKGLSISSNVSYNHATYGSNISENGVTYHIKGQQIVNYPRFMYKANVVYTIGDFTTHFDATYMGKRNYSYTGDLKVPSYWVENAGVRWMMGKTIRKLTHSSLPEDLSIDFNVYNLANQKYISVSGENGNAMYGDYQSFFVGAPRQYFGSIRMSF</sequence>
<comment type="similarity">
    <text evidence="12">Belongs to the TonB-dependent receptor family.</text>
</comment>
<dbReference type="Gene3D" id="2.170.130.10">
    <property type="entry name" value="TonB-dependent receptor, plug domain"/>
    <property type="match status" value="1"/>
</dbReference>
<dbReference type="SUPFAM" id="SSF56935">
    <property type="entry name" value="Porins"/>
    <property type="match status" value="1"/>
</dbReference>
<gene>
    <name evidence="15" type="primary">fecA</name>
    <name evidence="15" type="ORF">ASN_1300</name>
</gene>
<dbReference type="InterPro" id="IPR000531">
    <property type="entry name" value="Beta-barrel_TonB"/>
</dbReference>
<dbReference type="Pfam" id="PF07715">
    <property type="entry name" value="Plug"/>
    <property type="match status" value="1"/>
</dbReference>
<dbReference type="InterPro" id="IPR036942">
    <property type="entry name" value="Beta-barrel_TonB_sf"/>
</dbReference>
<comment type="subcellular location">
    <subcellularLocation>
        <location evidence="1">Cell outer membrane</location>
        <topology evidence="1">Multi-pass membrane protein</topology>
    </subcellularLocation>
</comment>
<dbReference type="GO" id="GO:0009279">
    <property type="term" value="C:cell outer membrane"/>
    <property type="evidence" value="ECO:0007669"/>
    <property type="project" value="UniProtKB-SubCell"/>
</dbReference>
<dbReference type="PATRIC" id="fig|446692.3.peg.1306"/>
<feature type="domain" description="TonB-dependent receptor plug" evidence="14">
    <location>
        <begin position="83"/>
        <end position="196"/>
    </location>
</feature>
<keyword evidence="6" id="KW-0732">Signal</keyword>
<dbReference type="PANTHER" id="PTHR32552:SF89">
    <property type="entry name" value="CATECHOLATE SIDEROPHORE RECEPTOR FIU"/>
    <property type="match status" value="1"/>
</dbReference>
<evidence type="ECO:0000256" key="8">
    <source>
        <dbReference type="ARBA" id="ARBA00023065"/>
    </source>
</evidence>
<keyword evidence="5" id="KW-0812">Transmembrane</keyword>
<dbReference type="InterPro" id="IPR037066">
    <property type="entry name" value="Plug_dom_sf"/>
</dbReference>
<evidence type="ECO:0000256" key="5">
    <source>
        <dbReference type="ARBA" id="ARBA00022692"/>
    </source>
</evidence>
<keyword evidence="16" id="KW-1185">Reference proteome</keyword>
<keyword evidence="9 12" id="KW-0798">TonB box</keyword>
<dbReference type="PANTHER" id="PTHR32552">
    <property type="entry name" value="FERRICHROME IRON RECEPTOR-RELATED"/>
    <property type="match status" value="1"/>
</dbReference>
<dbReference type="KEGG" id="asz:ASN_1300"/>
<keyword evidence="7" id="KW-0408">Iron</keyword>
<dbReference type="InterPro" id="IPR012910">
    <property type="entry name" value="Plug_dom"/>
</dbReference>
<evidence type="ECO:0000313" key="16">
    <source>
        <dbReference type="Proteomes" id="UP000056109"/>
    </source>
</evidence>
<evidence type="ECO:0000256" key="10">
    <source>
        <dbReference type="ARBA" id="ARBA00023136"/>
    </source>
</evidence>
<keyword evidence="10 12" id="KW-0472">Membrane</keyword>
<keyword evidence="11" id="KW-0998">Cell outer membrane</keyword>
<keyword evidence="4" id="KW-0410">Iron transport</keyword>